<evidence type="ECO:0000259" key="12">
    <source>
        <dbReference type="PROSITE" id="PS51459"/>
    </source>
</evidence>
<evidence type="ECO:0000256" key="8">
    <source>
        <dbReference type="ARBA" id="ARBA00023136"/>
    </source>
</evidence>
<evidence type="ECO:0000256" key="3">
    <source>
        <dbReference type="ARBA" id="ARBA00022737"/>
    </source>
</evidence>
<keyword evidence="6 10" id="KW-0067">ATP-binding</keyword>
<dbReference type="eggNOG" id="COG3177">
    <property type="taxonomic scope" value="Bacteria"/>
</dbReference>
<evidence type="ECO:0000256" key="1">
    <source>
        <dbReference type="ARBA" id="ARBA00004167"/>
    </source>
</evidence>
<evidence type="ECO:0000256" key="6">
    <source>
        <dbReference type="ARBA" id="ARBA00022840"/>
    </source>
</evidence>
<evidence type="ECO:0000256" key="2">
    <source>
        <dbReference type="ARBA" id="ARBA00022692"/>
    </source>
</evidence>
<evidence type="ECO:0000256" key="7">
    <source>
        <dbReference type="ARBA" id="ARBA00022989"/>
    </source>
</evidence>
<evidence type="ECO:0000256" key="9">
    <source>
        <dbReference type="PIRSR" id="PIRSR640198-1"/>
    </source>
</evidence>
<evidence type="ECO:0000256" key="5">
    <source>
        <dbReference type="ARBA" id="ARBA00022803"/>
    </source>
</evidence>
<dbReference type="InterPro" id="IPR040198">
    <property type="entry name" value="Fido_containing"/>
</dbReference>
<organism evidence="13 14">
    <name type="scientific">Simkania negevensis (strain ATCC VR-1471 / DSM 27360 / Z)</name>
    <dbReference type="NCBI Taxonomy" id="331113"/>
    <lineage>
        <taxon>Bacteria</taxon>
        <taxon>Pseudomonadati</taxon>
        <taxon>Chlamydiota</taxon>
        <taxon>Chlamydiia</taxon>
        <taxon>Parachlamydiales</taxon>
        <taxon>Simkaniaceae</taxon>
        <taxon>Simkania</taxon>
    </lineage>
</organism>
<evidence type="ECO:0000313" key="14">
    <source>
        <dbReference type="Proteomes" id="UP000000496"/>
    </source>
</evidence>
<dbReference type="PROSITE" id="PS51459">
    <property type="entry name" value="FIDO"/>
    <property type="match status" value="1"/>
</dbReference>
<feature type="domain" description="Fido" evidence="12">
    <location>
        <begin position="216"/>
        <end position="410"/>
    </location>
</feature>
<feature type="active site" evidence="9">
    <location>
        <position position="351"/>
    </location>
</feature>
<dbReference type="OrthoDB" id="9813719at2"/>
<evidence type="ECO:0000313" key="13">
    <source>
        <dbReference type="EMBL" id="CCB88119.1"/>
    </source>
</evidence>
<keyword evidence="5" id="KW-0802">TPR repeat</keyword>
<dbReference type="PANTHER" id="PTHR13504:SF34">
    <property type="entry name" value="PROTEIN ADENYLYLTRANSFERASE FICD"/>
    <property type="match status" value="1"/>
</dbReference>
<feature type="binding site" evidence="10">
    <location>
        <begin position="355"/>
        <end position="362"/>
    </location>
    <ligand>
        <name>ATP</name>
        <dbReference type="ChEBI" id="CHEBI:30616"/>
    </ligand>
</feature>
<keyword evidence="7 11" id="KW-1133">Transmembrane helix</keyword>
<dbReference type="EMBL" id="FR872582">
    <property type="protein sequence ID" value="CCB88119.1"/>
    <property type="molecule type" value="Genomic_DNA"/>
</dbReference>
<reference evidence="13 14" key="2">
    <citation type="journal article" date="2011" name="Mol. Biol. Evol.">
        <title>Unity in variety--the pan-genome of the Chlamydiae.</title>
        <authorList>
            <person name="Collingro A."/>
            <person name="Tischler P."/>
            <person name="Weinmaier T."/>
            <person name="Penz T."/>
            <person name="Heinz E."/>
            <person name="Brunham R.C."/>
            <person name="Read T.D."/>
            <person name="Bavoil P.M."/>
            <person name="Sachse K."/>
            <person name="Kahane S."/>
            <person name="Friedman M.G."/>
            <person name="Rattei T."/>
            <person name="Myers G.S."/>
            <person name="Horn M."/>
        </authorList>
    </citation>
    <scope>NUCLEOTIDE SEQUENCE [LARGE SCALE GENOMIC DNA]</scope>
    <source>
        <strain evidence="14">ATCC VR-1471 / Z</strain>
    </source>
</reference>
<keyword evidence="4 10" id="KW-0547">Nucleotide-binding</keyword>
<keyword evidence="2 11" id="KW-0812">Transmembrane</keyword>
<dbReference type="SUPFAM" id="SSF140931">
    <property type="entry name" value="Fic-like"/>
    <property type="match status" value="1"/>
</dbReference>
<dbReference type="RefSeq" id="WP_013942586.1">
    <property type="nucleotide sequence ID" value="NC_015713.1"/>
</dbReference>
<reference key="1">
    <citation type="journal article" date="2011" name="Mol. Biol. Evol.">
        <title>Unity in variety -- the pan-genome of the Chlamydiae.</title>
        <authorList>
            <person name="Collingro A."/>
            <person name="Tischler P."/>
            <person name="Weinmaier T."/>
            <person name="Penz T."/>
            <person name="Heinz E."/>
            <person name="Brunham R.C."/>
            <person name="Read T.D."/>
            <person name="Bavoil P.M."/>
            <person name="Sachse K."/>
            <person name="Kahane S."/>
            <person name="Friedman M.G."/>
            <person name="Rattei T."/>
            <person name="Myers G.S.A."/>
            <person name="Horn M."/>
        </authorList>
    </citation>
    <scope>NUCLEOTIDE SEQUENCE</scope>
    <source>
        <strain>Z</strain>
    </source>
</reference>
<sequence>MTTKTREKQEDSYYTSFMNTVYDLPWKKIGAYVLVASLILAPAMAVAVATLTAQANDQCMGDTCLADRMIEPCIGEDCPVASAFAQMHFASALPAFPNWYHNQIIFDAAALTHVDLQYQGQIVTSAEVITEEFETISTRQYATFNVLHQISEMPINEMSEIVTRIFNSAPQRGVMLTLGERVFSFGIDPKSVENHNAALEFIEQNLLNRNDFTAEELETHLNSLHRIFAKDSQAKGGKYRDGVVVLQGDNVGIGLKETVEIVRRKEPQAVNEFKRIYNRFFQASNSEQALKSFTKEEKRVLSLAIDVDFPFPDQVSKKMKQFCHDYVAKLRENIPTVDFAAWIHDTLIGIHPWEDWNGHVSRALMNGELARRGHLPFLIFNVAEYNEAVRSHRFKGHLVETQEKVQKLAEQLTHEEPMKKVLVQV</sequence>
<comment type="subcellular location">
    <subcellularLocation>
        <location evidence="1">Membrane</location>
        <topology evidence="1">Single-pass membrane protein</topology>
    </subcellularLocation>
</comment>
<evidence type="ECO:0000256" key="11">
    <source>
        <dbReference type="SAM" id="Phobius"/>
    </source>
</evidence>
<dbReference type="GO" id="GO:0005524">
    <property type="term" value="F:ATP binding"/>
    <property type="evidence" value="ECO:0007669"/>
    <property type="project" value="UniProtKB-KW"/>
</dbReference>
<keyword evidence="14" id="KW-1185">Reference proteome</keyword>
<keyword evidence="8 11" id="KW-0472">Membrane</keyword>
<dbReference type="InterPro" id="IPR036597">
    <property type="entry name" value="Fido-like_dom_sf"/>
</dbReference>
<dbReference type="AlphaFoldDB" id="F8L5X7"/>
<dbReference type="Gene3D" id="1.10.3290.10">
    <property type="entry name" value="Fido-like domain"/>
    <property type="match status" value="1"/>
</dbReference>
<dbReference type="KEGG" id="sng:SNE_A02420"/>
<proteinExistence type="predicted"/>
<gene>
    <name evidence="13" type="ordered locus">SNE_A02420</name>
</gene>
<evidence type="ECO:0000256" key="4">
    <source>
        <dbReference type="ARBA" id="ARBA00022741"/>
    </source>
</evidence>
<dbReference type="GO" id="GO:0016020">
    <property type="term" value="C:membrane"/>
    <property type="evidence" value="ECO:0007669"/>
    <property type="project" value="UniProtKB-SubCell"/>
</dbReference>
<feature type="transmembrane region" description="Helical" evidence="11">
    <location>
        <begin position="29"/>
        <end position="51"/>
    </location>
</feature>
<evidence type="ECO:0000256" key="10">
    <source>
        <dbReference type="PIRSR" id="PIRSR640198-2"/>
    </source>
</evidence>
<dbReference type="Pfam" id="PF02661">
    <property type="entry name" value="Fic"/>
    <property type="match status" value="1"/>
</dbReference>
<protein>
    <recommendedName>
        <fullName evidence="12">Fido domain-containing protein</fullName>
    </recommendedName>
</protein>
<dbReference type="InterPro" id="IPR003812">
    <property type="entry name" value="Fido"/>
</dbReference>
<dbReference type="HOGENOM" id="CLU_645419_0_0_0"/>
<name>F8L5X7_SIMNZ</name>
<keyword evidence="3" id="KW-0677">Repeat</keyword>
<dbReference type="PANTHER" id="PTHR13504">
    <property type="entry name" value="FIDO DOMAIN-CONTAINING PROTEIN DDB_G0283145"/>
    <property type="match status" value="1"/>
</dbReference>
<accession>F8L5X7</accession>
<dbReference type="STRING" id="331113.SNE_A02420"/>
<dbReference type="Proteomes" id="UP000000496">
    <property type="component" value="Chromosome gsn.131"/>
</dbReference>